<gene>
    <name evidence="2" type="ORF">GSOID_T00004595001</name>
    <name evidence="3" type="ORF">GSOID_T00027423001</name>
</gene>
<sequence>MGSGVSLDKVQEPMSVEFPSISAKRHTLHSAQRRRAPIEKSLSKQKTFSEVDFPPPPSEFFNFTSQSRLHSASRIHEPSRTSSTCSINPSLAVPTIGPNFNQTLSYRNSSFSSRASTSHTLKTARVQQKRTVNCESVSSLNLPPPPPILTQHRASRAQCESRLLTKRGETLPSIAITQRTRVHSSRVSALPKRQNSGKSLELVEANSSKSVPNSNAKADIHKELLKKASFRQQLTTEDIETKIQKQREERKGSLKHDDQTLIGILNQGIERVRKAVDNEADEDDSGYLDDWGTEQDRSPTISDGVSPLISPSYNQIRLANQKAYEEVEKAKLYGNGNILEGKKSRSIDLMKMEEKRRTIDRLLSDTPTSEAPSMTIKSVSSLPTRSVKVEEELLDAVEERVRKVLQDWSIDQREKSCTLPSIKQSLVTEDIVAIRRRDSSRFRFGEPSKLEFVGQEQSEGQSQEEVKILSPRIILLH</sequence>
<feature type="compositionally biased region" description="Acidic residues" evidence="1">
    <location>
        <begin position="278"/>
        <end position="293"/>
    </location>
</feature>
<dbReference type="AlphaFoldDB" id="E4XU98"/>
<accession>E4XU98</accession>
<dbReference type="OrthoDB" id="10375399at2759"/>
<feature type="region of interest" description="Disordered" evidence="1">
    <location>
        <begin position="277"/>
        <end position="306"/>
    </location>
</feature>
<organism evidence="2">
    <name type="scientific">Oikopleura dioica</name>
    <name type="common">Tunicate</name>
    <dbReference type="NCBI Taxonomy" id="34765"/>
    <lineage>
        <taxon>Eukaryota</taxon>
        <taxon>Metazoa</taxon>
        <taxon>Chordata</taxon>
        <taxon>Tunicata</taxon>
        <taxon>Appendicularia</taxon>
        <taxon>Copelata</taxon>
        <taxon>Oikopleuridae</taxon>
        <taxon>Oikopleura</taxon>
    </lineage>
</organism>
<proteinExistence type="predicted"/>
<evidence type="ECO:0000313" key="3">
    <source>
        <dbReference type="EMBL" id="CBY35597.1"/>
    </source>
</evidence>
<reference evidence="2" key="1">
    <citation type="journal article" date="2010" name="Science">
        <title>Plasticity of animal genome architecture unmasked by rapid evolution of a pelagic tunicate.</title>
        <authorList>
            <person name="Denoeud F."/>
            <person name="Henriet S."/>
            <person name="Mungpakdee S."/>
            <person name="Aury J.M."/>
            <person name="Da Silva C."/>
            <person name="Brinkmann H."/>
            <person name="Mikhaleva J."/>
            <person name="Olsen L.C."/>
            <person name="Jubin C."/>
            <person name="Canestro C."/>
            <person name="Bouquet J.M."/>
            <person name="Danks G."/>
            <person name="Poulain J."/>
            <person name="Campsteijn C."/>
            <person name="Adamski M."/>
            <person name="Cross I."/>
            <person name="Yadetie F."/>
            <person name="Muffato M."/>
            <person name="Louis A."/>
            <person name="Butcher S."/>
            <person name="Tsagkogeorga G."/>
            <person name="Konrad A."/>
            <person name="Singh S."/>
            <person name="Jensen M.F."/>
            <person name="Cong E.H."/>
            <person name="Eikeseth-Otteraa H."/>
            <person name="Noel B."/>
            <person name="Anthouard V."/>
            <person name="Porcel B.M."/>
            <person name="Kachouri-Lafond R."/>
            <person name="Nishino A."/>
            <person name="Ugolini M."/>
            <person name="Chourrout P."/>
            <person name="Nishida H."/>
            <person name="Aasland R."/>
            <person name="Huzurbazar S."/>
            <person name="Westhof E."/>
            <person name="Delsuc F."/>
            <person name="Lehrach H."/>
            <person name="Reinhardt R."/>
            <person name="Weissenbach J."/>
            <person name="Roy S.W."/>
            <person name="Artiguenave F."/>
            <person name="Postlethwait J.H."/>
            <person name="Manak J.R."/>
            <person name="Thompson E.M."/>
            <person name="Jaillon O."/>
            <person name="Du Pasquier L."/>
            <person name="Boudinot P."/>
            <person name="Liberles D.A."/>
            <person name="Volff J.N."/>
            <person name="Philippe H."/>
            <person name="Lenhard B."/>
            <person name="Roest Crollius H."/>
            <person name="Wincker P."/>
            <person name="Chourrout D."/>
        </authorList>
    </citation>
    <scope>NUCLEOTIDE SEQUENCE [LARGE SCALE GENOMIC DNA]</scope>
</reference>
<dbReference type="InParanoid" id="E4XU98"/>
<feature type="compositionally biased region" description="Basic residues" evidence="1">
    <location>
        <begin position="23"/>
        <end position="35"/>
    </location>
</feature>
<name>E4XU98_OIKDI</name>
<dbReference type="Proteomes" id="UP000011014">
    <property type="component" value="Unassembled WGS sequence"/>
</dbReference>
<dbReference type="Proteomes" id="UP000001307">
    <property type="component" value="Unassembled WGS sequence"/>
</dbReference>
<dbReference type="EMBL" id="FN654651">
    <property type="protein sequence ID" value="CBY35597.1"/>
    <property type="molecule type" value="Genomic_DNA"/>
</dbReference>
<dbReference type="EMBL" id="FN653175">
    <property type="protein sequence ID" value="CBY13295.1"/>
    <property type="molecule type" value="Genomic_DNA"/>
</dbReference>
<evidence type="ECO:0000313" key="4">
    <source>
        <dbReference type="Proteomes" id="UP000001307"/>
    </source>
</evidence>
<keyword evidence="4" id="KW-1185">Reference proteome</keyword>
<feature type="region of interest" description="Disordered" evidence="1">
    <location>
        <begin position="21"/>
        <end position="53"/>
    </location>
</feature>
<evidence type="ECO:0000313" key="2">
    <source>
        <dbReference type="EMBL" id="CBY13295.1"/>
    </source>
</evidence>
<evidence type="ECO:0000256" key="1">
    <source>
        <dbReference type="SAM" id="MobiDB-lite"/>
    </source>
</evidence>
<feature type="region of interest" description="Disordered" evidence="1">
    <location>
        <begin position="185"/>
        <end position="215"/>
    </location>
</feature>
<feature type="compositionally biased region" description="Polar residues" evidence="1">
    <location>
        <begin position="205"/>
        <end position="215"/>
    </location>
</feature>
<protein>
    <submittedName>
        <fullName evidence="2">Uncharacterized protein</fullName>
    </submittedName>
</protein>